<dbReference type="Gene3D" id="3.40.50.12780">
    <property type="entry name" value="N-terminal domain of ligase-like"/>
    <property type="match status" value="1"/>
</dbReference>
<proteinExistence type="inferred from homology"/>
<accession>A0ABQ6H0I4</accession>
<organism evidence="7 8">
    <name type="scientific">Thalassotalea eurytherma</name>
    <dbReference type="NCBI Taxonomy" id="1144278"/>
    <lineage>
        <taxon>Bacteria</taxon>
        <taxon>Pseudomonadati</taxon>
        <taxon>Pseudomonadota</taxon>
        <taxon>Gammaproteobacteria</taxon>
        <taxon>Alteromonadales</taxon>
        <taxon>Colwelliaceae</taxon>
        <taxon>Thalassotalea</taxon>
    </lineage>
</organism>
<keyword evidence="2" id="KW-0436">Ligase</keyword>
<evidence type="ECO:0000259" key="5">
    <source>
        <dbReference type="Pfam" id="PF00501"/>
    </source>
</evidence>
<feature type="domain" description="AMP-dependent synthetase/ligase" evidence="5">
    <location>
        <begin position="25"/>
        <end position="401"/>
    </location>
</feature>
<gene>
    <name evidence="7" type="ORF">theurythT_00070</name>
</gene>
<dbReference type="InterPro" id="IPR020845">
    <property type="entry name" value="AMP-binding_CS"/>
</dbReference>
<comment type="similarity">
    <text evidence="1">Belongs to the ATP-dependent AMP-binding enzyme family.</text>
</comment>
<dbReference type="RefSeq" id="WP_284205874.1">
    <property type="nucleotide sequence ID" value="NZ_BSSU01000001.1"/>
</dbReference>
<dbReference type="SUPFAM" id="SSF56801">
    <property type="entry name" value="Acetyl-CoA synthetase-like"/>
    <property type="match status" value="1"/>
</dbReference>
<dbReference type="Pfam" id="PF13193">
    <property type="entry name" value="AMP-binding_C"/>
    <property type="match status" value="1"/>
</dbReference>
<dbReference type="PANTHER" id="PTHR43859">
    <property type="entry name" value="ACYL-ACTIVATING ENZYME"/>
    <property type="match status" value="1"/>
</dbReference>
<dbReference type="Proteomes" id="UP001157133">
    <property type="component" value="Unassembled WGS sequence"/>
</dbReference>
<dbReference type="InterPro" id="IPR025110">
    <property type="entry name" value="AMP-bd_C"/>
</dbReference>
<evidence type="ECO:0000313" key="7">
    <source>
        <dbReference type="EMBL" id="GLX80555.1"/>
    </source>
</evidence>
<dbReference type="Gene3D" id="3.30.300.30">
    <property type="match status" value="1"/>
</dbReference>
<feature type="domain" description="AMP-binding enzyme C-terminal" evidence="6">
    <location>
        <begin position="451"/>
        <end position="525"/>
    </location>
</feature>
<dbReference type="Pfam" id="PF00501">
    <property type="entry name" value="AMP-binding"/>
    <property type="match status" value="1"/>
</dbReference>
<evidence type="ECO:0000259" key="6">
    <source>
        <dbReference type="Pfam" id="PF13193"/>
    </source>
</evidence>
<keyword evidence="4" id="KW-0443">Lipid metabolism</keyword>
<evidence type="ECO:0000313" key="8">
    <source>
        <dbReference type="Proteomes" id="UP001157133"/>
    </source>
</evidence>
<dbReference type="CDD" id="cd12118">
    <property type="entry name" value="ttLC_FACS_AEE21_like"/>
    <property type="match status" value="1"/>
</dbReference>
<name>A0ABQ6H0I4_9GAMM</name>
<keyword evidence="3" id="KW-0276">Fatty acid metabolism</keyword>
<protein>
    <submittedName>
        <fullName evidence="7">Acyl-CoA synthetase</fullName>
    </submittedName>
</protein>
<evidence type="ECO:0000256" key="4">
    <source>
        <dbReference type="ARBA" id="ARBA00023098"/>
    </source>
</evidence>
<dbReference type="PROSITE" id="PS00455">
    <property type="entry name" value="AMP_BINDING"/>
    <property type="match status" value="1"/>
</dbReference>
<evidence type="ECO:0000256" key="1">
    <source>
        <dbReference type="ARBA" id="ARBA00006432"/>
    </source>
</evidence>
<reference evidence="7 8" key="1">
    <citation type="submission" date="2023-03" db="EMBL/GenBank/DDBJ databases">
        <title>Draft genome sequence of Thalassotalea eurytherma JCM 18482T.</title>
        <authorList>
            <person name="Sawabe T."/>
        </authorList>
    </citation>
    <scope>NUCLEOTIDE SEQUENCE [LARGE SCALE GENOMIC DNA]</scope>
    <source>
        <strain evidence="7 8">JCM 18482</strain>
    </source>
</reference>
<evidence type="ECO:0000256" key="2">
    <source>
        <dbReference type="ARBA" id="ARBA00022598"/>
    </source>
</evidence>
<sequence>MNNIYQQGLDQVYANHTPLSPVNFLQRTAQVFPERTAIIHGNNHISYQTYVENVNRLASALIARGVKEGNTVSVMAANIPAFLEAHFAVPMTGAVLNALNTRLDAPALAFILDHGECDVLFVDTEYSEVMQQALSLSSRNPLVIDIDDLGCGQTIGSVSYELLLAEGNPHYTDTFITDEWQALSLNYTSGTTGNPKGVVYSHRGAYLNAIGNTLIWPLGEHAVYLWTLPMFHCNGWCFPWTITAAGGTHVCLRHVEPQAIVESFINNGVTHFCGAPIVLNMILNAPAELKLNIPKNIKAMTAGAPPPAAVIKGMESLGFDITQSYGLTEVYGPCVVSQWKPEWADKDEDERAALKARQGVKYPTQEHVDVLAPETMKPVPNDAQTIGEIMFRGNTTMKGYLKNPTATEEAFKHGWFHSGDLAVKHPDGYIEIRDRSKDIIISGGENISSVEVEGLLFNHPKILEAAVVAKEDEKWGETPCAFVTLKPGEQATSEEIIAFCRQHIAHFKCPKTIIFSALPKTSTGKVQKFILREKVRNLPAQAS</sequence>
<dbReference type="InterPro" id="IPR000873">
    <property type="entry name" value="AMP-dep_synth/lig_dom"/>
</dbReference>
<dbReference type="NCBIfam" id="NF006020">
    <property type="entry name" value="PRK08162.1"/>
    <property type="match status" value="1"/>
</dbReference>
<dbReference type="EMBL" id="BSSU01000001">
    <property type="protein sequence ID" value="GLX80555.1"/>
    <property type="molecule type" value="Genomic_DNA"/>
</dbReference>
<dbReference type="InterPro" id="IPR042099">
    <property type="entry name" value="ANL_N_sf"/>
</dbReference>
<dbReference type="PANTHER" id="PTHR43859:SF4">
    <property type="entry name" value="BUTANOATE--COA LIGASE AAE1-RELATED"/>
    <property type="match status" value="1"/>
</dbReference>
<evidence type="ECO:0000256" key="3">
    <source>
        <dbReference type="ARBA" id="ARBA00022832"/>
    </source>
</evidence>
<comment type="caution">
    <text evidence="7">The sequence shown here is derived from an EMBL/GenBank/DDBJ whole genome shotgun (WGS) entry which is preliminary data.</text>
</comment>
<keyword evidence="8" id="KW-1185">Reference proteome</keyword>
<dbReference type="InterPro" id="IPR045851">
    <property type="entry name" value="AMP-bd_C_sf"/>
</dbReference>